<evidence type="ECO:0000256" key="12">
    <source>
        <dbReference type="SAM" id="SignalP"/>
    </source>
</evidence>
<dbReference type="InterPro" id="IPR037066">
    <property type="entry name" value="Plug_dom_sf"/>
</dbReference>
<feature type="domain" description="PEGA" evidence="15">
    <location>
        <begin position="278"/>
        <end position="344"/>
    </location>
</feature>
<dbReference type="PANTHER" id="PTHR30069:SF37">
    <property type="entry name" value="FERRIC VIBRIOBACTIN RECEPTOR VIUA"/>
    <property type="match status" value="1"/>
</dbReference>
<dbReference type="Pfam" id="PF07715">
    <property type="entry name" value="Plug"/>
    <property type="match status" value="1"/>
</dbReference>
<dbReference type="Gene3D" id="2.40.170.20">
    <property type="entry name" value="TonB-dependent receptor, beta-barrel domain"/>
    <property type="match status" value="1"/>
</dbReference>
<dbReference type="OrthoDB" id="9800913at2"/>
<evidence type="ECO:0000256" key="5">
    <source>
        <dbReference type="ARBA" id="ARBA00022729"/>
    </source>
</evidence>
<gene>
    <name evidence="16" type="ORF">DB32_006643</name>
</gene>
<evidence type="ECO:0000256" key="7">
    <source>
        <dbReference type="ARBA" id="ARBA00023136"/>
    </source>
</evidence>
<comment type="similarity">
    <text evidence="10 11">Belongs to the TonB-dependent receptor family.</text>
</comment>
<dbReference type="InterPro" id="IPR039426">
    <property type="entry name" value="TonB-dep_rcpt-like"/>
</dbReference>
<dbReference type="Proteomes" id="UP000034883">
    <property type="component" value="Chromosome"/>
</dbReference>
<keyword evidence="2 10" id="KW-0813">Transport</keyword>
<dbReference type="PROSITE" id="PS51257">
    <property type="entry name" value="PROKAR_LIPOPROTEIN"/>
    <property type="match status" value="1"/>
</dbReference>
<keyword evidence="4 10" id="KW-0812">Transmembrane</keyword>
<keyword evidence="3 10" id="KW-1134">Transmembrane beta strand</keyword>
<evidence type="ECO:0000256" key="3">
    <source>
        <dbReference type="ARBA" id="ARBA00022452"/>
    </source>
</evidence>
<reference evidence="16 17" key="1">
    <citation type="submission" date="2015-03" db="EMBL/GenBank/DDBJ databases">
        <title>Genome assembly of Sandaracinus amylolyticus DSM 53668.</title>
        <authorList>
            <person name="Sharma G."/>
            <person name="Subramanian S."/>
        </authorList>
    </citation>
    <scope>NUCLEOTIDE SEQUENCE [LARGE SCALE GENOMIC DNA]</scope>
    <source>
        <strain evidence="16 17">DSM 53668</strain>
    </source>
</reference>
<dbReference type="AlphaFoldDB" id="A0A0F6SGY3"/>
<keyword evidence="9" id="KW-0802">TPR repeat</keyword>
<keyword evidence="8 10" id="KW-0998">Cell outer membrane</keyword>
<dbReference type="GO" id="GO:0044718">
    <property type="term" value="P:siderophore transmembrane transport"/>
    <property type="evidence" value="ECO:0007669"/>
    <property type="project" value="TreeGrafter"/>
</dbReference>
<dbReference type="Gene3D" id="1.25.40.10">
    <property type="entry name" value="Tetratricopeptide repeat domain"/>
    <property type="match status" value="1"/>
</dbReference>
<dbReference type="Gene3D" id="2.170.130.10">
    <property type="entry name" value="TonB-dependent receptor, plug domain"/>
    <property type="match status" value="1"/>
</dbReference>
<dbReference type="EMBL" id="CP011125">
    <property type="protein sequence ID" value="AKF09494.1"/>
    <property type="molecule type" value="Genomic_DNA"/>
</dbReference>
<evidence type="ECO:0000259" key="15">
    <source>
        <dbReference type="Pfam" id="PF08308"/>
    </source>
</evidence>
<feature type="domain" description="PEGA" evidence="15">
    <location>
        <begin position="209"/>
        <end position="274"/>
    </location>
</feature>
<dbReference type="InterPro" id="IPR010917">
    <property type="entry name" value="TonB_rcpt_CS"/>
</dbReference>
<dbReference type="InterPro" id="IPR000531">
    <property type="entry name" value="Beta-barrel_TonB"/>
</dbReference>
<dbReference type="Pfam" id="PF08308">
    <property type="entry name" value="PEGA"/>
    <property type="match status" value="3"/>
</dbReference>
<evidence type="ECO:0000259" key="14">
    <source>
        <dbReference type="Pfam" id="PF07715"/>
    </source>
</evidence>
<dbReference type="InterPro" id="IPR036942">
    <property type="entry name" value="Beta-barrel_TonB_sf"/>
</dbReference>
<comment type="subcellular location">
    <subcellularLocation>
        <location evidence="1 10">Cell outer membrane</location>
        <topology evidence="1 10">Multi-pass membrane protein</topology>
    </subcellularLocation>
</comment>
<feature type="repeat" description="TPR" evidence="9">
    <location>
        <begin position="49"/>
        <end position="82"/>
    </location>
</feature>
<evidence type="ECO:0000256" key="11">
    <source>
        <dbReference type="RuleBase" id="RU003357"/>
    </source>
</evidence>
<evidence type="ECO:0000256" key="6">
    <source>
        <dbReference type="ARBA" id="ARBA00023077"/>
    </source>
</evidence>
<feature type="domain" description="TonB-dependent receptor plug" evidence="14">
    <location>
        <begin position="359"/>
        <end position="470"/>
    </location>
</feature>
<keyword evidence="6 11" id="KW-0798">TonB box</keyword>
<dbReference type="InterPro" id="IPR012910">
    <property type="entry name" value="Plug_dom"/>
</dbReference>
<feature type="domain" description="PEGA" evidence="15">
    <location>
        <begin position="134"/>
        <end position="184"/>
    </location>
</feature>
<dbReference type="RefSeq" id="WP_053236533.1">
    <property type="nucleotide sequence ID" value="NZ_CP011125.1"/>
</dbReference>
<organism evidence="16 17">
    <name type="scientific">Sandaracinus amylolyticus</name>
    <dbReference type="NCBI Taxonomy" id="927083"/>
    <lineage>
        <taxon>Bacteria</taxon>
        <taxon>Pseudomonadati</taxon>
        <taxon>Myxococcota</taxon>
        <taxon>Polyangia</taxon>
        <taxon>Polyangiales</taxon>
        <taxon>Sandaracinaceae</taxon>
        <taxon>Sandaracinus</taxon>
    </lineage>
</organism>
<dbReference type="PROSITE" id="PS52016">
    <property type="entry name" value="TONB_DEPENDENT_REC_3"/>
    <property type="match status" value="1"/>
</dbReference>
<proteinExistence type="inferred from homology"/>
<keyword evidence="7 10" id="KW-0472">Membrane</keyword>
<dbReference type="KEGG" id="samy:DB32_006643"/>
<dbReference type="PROSITE" id="PS50005">
    <property type="entry name" value="TPR"/>
    <property type="match status" value="1"/>
</dbReference>
<dbReference type="InterPro" id="IPR019734">
    <property type="entry name" value="TPR_rpt"/>
</dbReference>
<name>A0A0F6SGY3_9BACT</name>
<dbReference type="InterPro" id="IPR011990">
    <property type="entry name" value="TPR-like_helical_dom_sf"/>
</dbReference>
<feature type="domain" description="TonB-dependent receptor-like beta-barrel" evidence="13">
    <location>
        <begin position="536"/>
        <end position="889"/>
    </location>
</feature>
<accession>A0A0F6SGY3</accession>
<evidence type="ECO:0000256" key="2">
    <source>
        <dbReference type="ARBA" id="ARBA00022448"/>
    </source>
</evidence>
<dbReference type="GO" id="GO:0015344">
    <property type="term" value="F:siderophore uptake transmembrane transporter activity"/>
    <property type="evidence" value="ECO:0007669"/>
    <property type="project" value="TreeGrafter"/>
</dbReference>
<evidence type="ECO:0000256" key="8">
    <source>
        <dbReference type="ARBA" id="ARBA00023237"/>
    </source>
</evidence>
<evidence type="ECO:0000256" key="1">
    <source>
        <dbReference type="ARBA" id="ARBA00004571"/>
    </source>
</evidence>
<feature type="signal peptide" evidence="12">
    <location>
        <begin position="1"/>
        <end position="35"/>
    </location>
</feature>
<dbReference type="PROSITE" id="PS01156">
    <property type="entry name" value="TONB_DEPENDENT_REC_2"/>
    <property type="match status" value="1"/>
</dbReference>
<dbReference type="GO" id="GO:0009279">
    <property type="term" value="C:cell outer membrane"/>
    <property type="evidence" value="ECO:0007669"/>
    <property type="project" value="UniProtKB-SubCell"/>
</dbReference>
<evidence type="ECO:0000259" key="13">
    <source>
        <dbReference type="Pfam" id="PF00593"/>
    </source>
</evidence>
<evidence type="ECO:0000313" key="17">
    <source>
        <dbReference type="Proteomes" id="UP000034883"/>
    </source>
</evidence>
<evidence type="ECO:0000313" key="16">
    <source>
        <dbReference type="EMBL" id="AKF09494.1"/>
    </source>
</evidence>
<keyword evidence="5 12" id="KW-0732">Signal</keyword>
<sequence length="987" mass="108035">MTKTPRSARSLALGSWLSSTLLVLALACVPSRAHAQSSGETQIDLATEADVRFELGVDAQRRGDFRGALQHYLQSQRLVPNKNVVFNIARCFEELERYPEAFRYYADYLESELDESERRVAEAAVQRVRPRVALLRVETDPPGALVYLDRRDLGSRGRTPRTLAVEPGAHRVIVQAEGYDPAESEEVRASIGGEVVVSVPLVRILGSARVVGEPQGAEIRIDDEESPSVGVVPATIELSPGAHTLVVSAPGRQTTRVPVSVAARETTRVSVDLPLETGSLVVDAEERGALIEIDGEAAGFTPAVLSEVPSGRHTVRVVRPGFRPYEDEIEVRPREQTRIDARLRLLQEITAASREAESIEDAPASVSLIPQEELRAFGYQTIWDAVAGQRGVYQTNDLTYSSLGIRGFSQPSDYGNRVLVLTSGHSMNDDLLGSSYVGYDSRADLIDVERIELVRGAGSALYGTNAFFGVINVVTRDRDSLLGPHASIATDAQRMVRARVGGGTRFSRDAGFWASAAGIYSQGHDYSFAEYAPDGDVQRADELNTAYAAARGWVGDLTLELAFNRRDKRIPTGAFDTILGDPRTRGVDTRGFLELRWEPRFGRELSLFVRAFSDLYLFEGDYAYEGDAPGDPSYVSEDRWRGVWVGGEARATWSPLEWLRLTAGAEARGSALAELEGRVRGEDPFLNPSGSEGFWVAGGYAVAQIEPIREITIDVGGRFDYVSTFADGAVSPRAALIFRPWDGGTIKLLGGGAFRAPSVYELRYNDAGETQISPESLVAERIWSGELEISQRIDEVTLIANAFYNRIDHLVTLDQVVDPSSGDVVLQYANSADIAQTVGAEAEVRRDFRQGWMVAATYSFQRTRIGDLLSDSDEARLTNSPEHLVGLRGVAPLVPELLSLAARLRIEGPRLGRRIETDGSAILVEGDVPVIADLILSGEIAAIHLTWAAGVRNLFDWRYGYPGGDDLRQLFVPQSGRELFVQTTITF</sequence>
<evidence type="ECO:0000256" key="9">
    <source>
        <dbReference type="PROSITE-ProRule" id="PRU00339"/>
    </source>
</evidence>
<dbReference type="PANTHER" id="PTHR30069">
    <property type="entry name" value="TONB-DEPENDENT OUTER MEMBRANE RECEPTOR"/>
    <property type="match status" value="1"/>
</dbReference>
<dbReference type="SUPFAM" id="SSF48452">
    <property type="entry name" value="TPR-like"/>
    <property type="match status" value="1"/>
</dbReference>
<feature type="chain" id="PRO_5002509544" evidence="12">
    <location>
        <begin position="36"/>
        <end position="987"/>
    </location>
</feature>
<dbReference type="Pfam" id="PF00593">
    <property type="entry name" value="TonB_dep_Rec_b-barrel"/>
    <property type="match status" value="1"/>
</dbReference>
<keyword evidence="17" id="KW-1185">Reference proteome</keyword>
<dbReference type="STRING" id="927083.DB32_006643"/>
<protein>
    <submittedName>
        <fullName evidence="16">TonB-dependent receptor</fullName>
    </submittedName>
</protein>
<dbReference type="SUPFAM" id="SSF56935">
    <property type="entry name" value="Porins"/>
    <property type="match status" value="1"/>
</dbReference>
<evidence type="ECO:0000256" key="10">
    <source>
        <dbReference type="PROSITE-ProRule" id="PRU01360"/>
    </source>
</evidence>
<evidence type="ECO:0000256" key="4">
    <source>
        <dbReference type="ARBA" id="ARBA00022692"/>
    </source>
</evidence>
<dbReference type="InterPro" id="IPR013229">
    <property type="entry name" value="PEGA"/>
</dbReference>
<keyword evidence="16" id="KW-0675">Receptor</keyword>